<dbReference type="Proteomes" id="UP000677180">
    <property type="component" value="Chromosome"/>
</dbReference>
<reference evidence="4" key="1">
    <citation type="submission" date="2021-03" db="EMBL/GenBank/DDBJ databases">
        <title>Human Oral Microbial Genomes.</title>
        <authorList>
            <person name="Johnston C.D."/>
            <person name="Chen T."/>
            <person name="Dewhirst F.E."/>
        </authorList>
    </citation>
    <scope>NUCLEOTIDE SEQUENCE</scope>
    <source>
        <strain evidence="4">F0714</strain>
    </source>
</reference>
<proteinExistence type="predicted"/>
<organism evidence="4 5">
    <name type="scientific">Arachnia propionica</name>
    <dbReference type="NCBI Taxonomy" id="1750"/>
    <lineage>
        <taxon>Bacteria</taxon>
        <taxon>Bacillati</taxon>
        <taxon>Actinomycetota</taxon>
        <taxon>Actinomycetes</taxon>
        <taxon>Propionibacteriales</taxon>
        <taxon>Propionibacteriaceae</taxon>
        <taxon>Arachnia</taxon>
    </lineage>
</organism>
<evidence type="ECO:0000313" key="4">
    <source>
        <dbReference type="EMBL" id="QUC12575.1"/>
    </source>
</evidence>
<dbReference type="InterPro" id="IPR041682">
    <property type="entry name" value="AAA_14"/>
</dbReference>
<accession>A0AB37I084</accession>
<dbReference type="PANTHER" id="PTHR43566:SF2">
    <property type="entry name" value="DUF4143 DOMAIN-CONTAINING PROTEIN"/>
    <property type="match status" value="1"/>
</dbReference>
<dbReference type="PANTHER" id="PTHR43566">
    <property type="entry name" value="CONSERVED PROTEIN"/>
    <property type="match status" value="1"/>
</dbReference>
<dbReference type="Pfam" id="PF13635">
    <property type="entry name" value="DUF4143"/>
    <property type="match status" value="1"/>
</dbReference>
<dbReference type="EMBL" id="CP072385">
    <property type="protein sequence ID" value="QUC12575.1"/>
    <property type="molecule type" value="Genomic_DNA"/>
</dbReference>
<keyword evidence="4" id="KW-0547">Nucleotide-binding</keyword>
<feature type="domain" description="AAA" evidence="2">
    <location>
        <begin position="6"/>
        <end position="115"/>
    </location>
</feature>
<evidence type="ECO:0000259" key="2">
    <source>
        <dbReference type="Pfam" id="PF13173"/>
    </source>
</evidence>
<keyword evidence="4" id="KW-0067">ATP-binding</keyword>
<feature type="domain" description="DUF4143" evidence="3">
    <location>
        <begin position="189"/>
        <end position="355"/>
    </location>
</feature>
<dbReference type="Pfam" id="PF13173">
    <property type="entry name" value="AAA_14"/>
    <property type="match status" value="1"/>
</dbReference>
<name>A0AB37I084_9ACTN</name>
<evidence type="ECO:0000259" key="3">
    <source>
        <dbReference type="Pfam" id="PF13635"/>
    </source>
</evidence>
<feature type="region of interest" description="Disordered" evidence="1">
    <location>
        <begin position="1"/>
        <end position="21"/>
    </location>
</feature>
<evidence type="ECO:0000313" key="5">
    <source>
        <dbReference type="Proteomes" id="UP000677180"/>
    </source>
</evidence>
<gene>
    <name evidence="4" type="ORF">J5A53_02830</name>
</gene>
<dbReference type="AlphaFoldDB" id="A0AB37I084"/>
<dbReference type="GO" id="GO:0005524">
    <property type="term" value="F:ATP binding"/>
    <property type="evidence" value="ECO:0007669"/>
    <property type="project" value="UniProtKB-KW"/>
</dbReference>
<protein>
    <submittedName>
        <fullName evidence="4">ATP-binding protein</fullName>
    </submittedName>
</protein>
<dbReference type="InterPro" id="IPR025420">
    <property type="entry name" value="DUF4143"/>
</dbReference>
<sequence length="407" mass="44176">MPHVAAVTLDGPKGVGKTSTASRRAVDELRLDLEQHWRMARADPELVTRLPKPLLIDEWQRVPAVWDVVRRAVDDGADPGSFLLAGSASPCLEAPIHSGAGRILSLRIRPMALCERDLVEPSVSMAALLRGGAEVSGTSPMGVSDYLEEILASGFPGLHGLPPRVRTAQLRSYTTRIFERELPDERGVSIRRPASLMGWLSAYASAVGTTATWKTIRTAATPGDADPPTKATVSRYRDWLTSLWLLDPVPAWRPLGTSLRNLVQAPKHHLADPALAAVLLRATPEILAKGQGRWLGSRGLLVGGLFENLAMLTVRGAAQVSGGDVFHLRTKRGEQEVDLIVEGEDGRIVAFEIKLNRAASDRDVRHLLWLREKLGDQVADLVLLNTGEHAYRRPDGVAVVPLALLGS</sequence>
<evidence type="ECO:0000256" key="1">
    <source>
        <dbReference type="SAM" id="MobiDB-lite"/>
    </source>
</evidence>